<dbReference type="EMBL" id="JYDQ01000153">
    <property type="protein sequence ID" value="KRY12915.1"/>
    <property type="molecule type" value="Genomic_DNA"/>
</dbReference>
<evidence type="ECO:0000313" key="1">
    <source>
        <dbReference type="EMBL" id="KRY12915.1"/>
    </source>
</evidence>
<proteinExistence type="predicted"/>
<reference evidence="1 2" key="1">
    <citation type="submission" date="2015-01" db="EMBL/GenBank/DDBJ databases">
        <title>Evolution of Trichinella species and genotypes.</title>
        <authorList>
            <person name="Korhonen P.K."/>
            <person name="Edoardo P."/>
            <person name="Giuseppe L.R."/>
            <person name="Gasser R.B."/>
        </authorList>
    </citation>
    <scope>NUCLEOTIDE SEQUENCE [LARGE SCALE GENOMIC DNA]</scope>
    <source>
        <strain evidence="1">ISS2496</strain>
    </source>
</reference>
<dbReference type="AlphaFoldDB" id="A0A0V0ZKU0"/>
<dbReference type="Proteomes" id="UP000054783">
    <property type="component" value="Unassembled WGS sequence"/>
</dbReference>
<keyword evidence="2" id="KW-1185">Reference proteome</keyword>
<sequence length="77" mass="8905">MHRAMKLDVIQKISLIKKQGIYIWPLKFACAYLNTQESSPSGTPLKRLQVFVETAKHCAIFRCFGKVEFPSFSLHFE</sequence>
<evidence type="ECO:0000313" key="2">
    <source>
        <dbReference type="Proteomes" id="UP000054783"/>
    </source>
</evidence>
<accession>A0A0V0ZKU0</accession>
<comment type="caution">
    <text evidence="1">The sequence shown here is derived from an EMBL/GenBank/DDBJ whole genome shotgun (WGS) entry which is preliminary data.</text>
</comment>
<name>A0A0V0ZKU0_9BILA</name>
<gene>
    <name evidence="1" type="ORF">T12_539</name>
</gene>
<protein>
    <submittedName>
        <fullName evidence="1">Uncharacterized protein</fullName>
    </submittedName>
</protein>
<dbReference type="OrthoDB" id="5931981at2759"/>
<organism evidence="1 2">
    <name type="scientific">Trichinella patagoniensis</name>
    <dbReference type="NCBI Taxonomy" id="990121"/>
    <lineage>
        <taxon>Eukaryota</taxon>
        <taxon>Metazoa</taxon>
        <taxon>Ecdysozoa</taxon>
        <taxon>Nematoda</taxon>
        <taxon>Enoplea</taxon>
        <taxon>Dorylaimia</taxon>
        <taxon>Trichinellida</taxon>
        <taxon>Trichinellidae</taxon>
        <taxon>Trichinella</taxon>
    </lineage>
</organism>